<reference evidence="3" key="2">
    <citation type="journal article" date="2009" name="Fungal Genet. Biol.">
        <title>The 2008 update of the Aspergillus nidulans genome annotation: a community effort.</title>
        <authorList>
            <person name="Wortman J.R."/>
            <person name="Gilsenan J.M."/>
            <person name="Joardar V."/>
            <person name="Deegan J."/>
            <person name="Clutterbuck J."/>
            <person name="Andersen M.R."/>
            <person name="Archer D."/>
            <person name="Bencina M."/>
            <person name="Braus G."/>
            <person name="Coutinho P."/>
            <person name="von Dohren H."/>
            <person name="Doonan J."/>
            <person name="Driessen A.J."/>
            <person name="Durek P."/>
            <person name="Espeso E."/>
            <person name="Fekete E."/>
            <person name="Flipphi M."/>
            <person name="Estrada C.G."/>
            <person name="Geysens S."/>
            <person name="Goldman G."/>
            <person name="de Groot P.W."/>
            <person name="Hansen K."/>
            <person name="Harris S.D."/>
            <person name="Heinekamp T."/>
            <person name="Helmstaedt K."/>
            <person name="Henrissat B."/>
            <person name="Hofmann G."/>
            <person name="Homan T."/>
            <person name="Horio T."/>
            <person name="Horiuchi H."/>
            <person name="James S."/>
            <person name="Jones M."/>
            <person name="Karaffa L."/>
            <person name="Karanyi Z."/>
            <person name="Kato M."/>
            <person name="Keller N."/>
            <person name="Kelly D.E."/>
            <person name="Kiel J.A."/>
            <person name="Kim J.M."/>
            <person name="van der Klei I.J."/>
            <person name="Klis F.M."/>
            <person name="Kovalchuk A."/>
            <person name="Krasevec N."/>
            <person name="Kubicek C.P."/>
            <person name="Liu B."/>
            <person name="Maccabe A."/>
            <person name="Meyer V."/>
            <person name="Mirabito P."/>
            <person name="Miskei M."/>
            <person name="Mos M."/>
            <person name="Mullins J."/>
            <person name="Nelson D.R."/>
            <person name="Nielsen J."/>
            <person name="Oakley B.R."/>
            <person name="Osmani S.A."/>
            <person name="Pakula T."/>
            <person name="Paszewski A."/>
            <person name="Paulsen I."/>
            <person name="Pilsyk S."/>
            <person name="Pocsi I."/>
            <person name="Punt P.J."/>
            <person name="Ram A.F."/>
            <person name="Ren Q."/>
            <person name="Robellet X."/>
            <person name="Robson G."/>
            <person name="Seiboth B."/>
            <person name="van Solingen P."/>
            <person name="Specht T."/>
            <person name="Sun J."/>
            <person name="Taheri-Talesh N."/>
            <person name="Takeshita N."/>
            <person name="Ussery D."/>
            <person name="vanKuyk P.A."/>
            <person name="Visser H."/>
            <person name="van de Vondervoort P.J."/>
            <person name="de Vries R.P."/>
            <person name="Walton J."/>
            <person name="Xiang X."/>
            <person name="Xiong Y."/>
            <person name="Zeng A.P."/>
            <person name="Brandt B.W."/>
            <person name="Cornell M.J."/>
            <person name="van den Hondel C.A."/>
            <person name="Visser J."/>
            <person name="Oliver S.G."/>
            <person name="Turner G."/>
        </authorList>
    </citation>
    <scope>GENOME REANNOTATION</scope>
    <source>
        <strain evidence="3">FGSC A4 / ATCC 38163 / CBS 112.46 / NRRL 194 / M139</strain>
    </source>
</reference>
<evidence type="ECO:0000313" key="2">
    <source>
        <dbReference type="EMBL" id="CBF86144.1"/>
    </source>
</evidence>
<dbReference type="HOGENOM" id="CLU_3426894_0_0_1"/>
<sequence length="21" mass="2074">MVGSNGGGAMLLENLTRGSLP</sequence>
<feature type="region of interest" description="Disordered" evidence="1">
    <location>
        <begin position="1"/>
        <end position="21"/>
    </location>
</feature>
<dbReference type="AlphaFoldDB" id="C8VLR1"/>
<keyword evidence="3" id="KW-1185">Reference proteome</keyword>
<accession>C8VLR1</accession>
<gene>
    <name evidence="2" type="ORF">ANIA_11325</name>
</gene>
<dbReference type="Proteomes" id="UP000000560">
    <property type="component" value="Chromosome VII"/>
</dbReference>
<protein>
    <submittedName>
        <fullName evidence="2">Uncharacterized protein</fullName>
    </submittedName>
</protein>
<name>C8VLR1_EMENI</name>
<evidence type="ECO:0000313" key="3">
    <source>
        <dbReference type="Proteomes" id="UP000000560"/>
    </source>
</evidence>
<dbReference type="EMBL" id="BN001307">
    <property type="protein sequence ID" value="CBF86144.1"/>
    <property type="molecule type" value="Genomic_DNA"/>
</dbReference>
<dbReference type="InParanoid" id="C8VLR1"/>
<evidence type="ECO:0000256" key="1">
    <source>
        <dbReference type="SAM" id="MobiDB-lite"/>
    </source>
</evidence>
<reference evidence="3" key="1">
    <citation type="journal article" date="2005" name="Nature">
        <title>Sequencing of Aspergillus nidulans and comparative analysis with A. fumigatus and A. oryzae.</title>
        <authorList>
            <person name="Galagan J.E."/>
            <person name="Calvo S.E."/>
            <person name="Cuomo C."/>
            <person name="Ma L.J."/>
            <person name="Wortman J.R."/>
            <person name="Batzoglou S."/>
            <person name="Lee S.I."/>
            <person name="Basturkmen M."/>
            <person name="Spevak C.C."/>
            <person name="Clutterbuck J."/>
            <person name="Kapitonov V."/>
            <person name="Jurka J."/>
            <person name="Scazzocchio C."/>
            <person name="Farman M."/>
            <person name="Butler J."/>
            <person name="Purcell S."/>
            <person name="Harris S."/>
            <person name="Braus G.H."/>
            <person name="Draht O."/>
            <person name="Busch S."/>
            <person name="D'Enfert C."/>
            <person name="Bouchier C."/>
            <person name="Goldman G.H."/>
            <person name="Bell-Pedersen D."/>
            <person name="Griffiths-Jones S."/>
            <person name="Doonan J.H."/>
            <person name="Yu J."/>
            <person name="Vienken K."/>
            <person name="Pain A."/>
            <person name="Freitag M."/>
            <person name="Selker E.U."/>
            <person name="Archer D.B."/>
            <person name="Penalva M.A."/>
            <person name="Oakley B.R."/>
            <person name="Momany M."/>
            <person name="Tanaka T."/>
            <person name="Kumagai T."/>
            <person name="Asai K."/>
            <person name="Machida M."/>
            <person name="Nierman W.C."/>
            <person name="Denning D.W."/>
            <person name="Caddick M."/>
            <person name="Hynes M."/>
            <person name="Paoletti M."/>
            <person name="Fischer R."/>
            <person name="Miller B."/>
            <person name="Dyer P."/>
            <person name="Sachs M.S."/>
            <person name="Osmani S.A."/>
            <person name="Birren B.W."/>
        </authorList>
    </citation>
    <scope>NUCLEOTIDE SEQUENCE [LARGE SCALE GENOMIC DNA]</scope>
    <source>
        <strain evidence="3">FGSC A4 / ATCC 38163 / CBS 112.46 / NRRL 194 / M139</strain>
    </source>
</reference>
<proteinExistence type="predicted"/>
<organism evidence="2 3">
    <name type="scientific">Emericella nidulans (strain FGSC A4 / ATCC 38163 / CBS 112.46 / NRRL 194 / M139)</name>
    <name type="common">Aspergillus nidulans</name>
    <dbReference type="NCBI Taxonomy" id="227321"/>
    <lineage>
        <taxon>Eukaryota</taxon>
        <taxon>Fungi</taxon>
        <taxon>Dikarya</taxon>
        <taxon>Ascomycota</taxon>
        <taxon>Pezizomycotina</taxon>
        <taxon>Eurotiomycetes</taxon>
        <taxon>Eurotiomycetidae</taxon>
        <taxon>Eurotiales</taxon>
        <taxon>Aspergillaceae</taxon>
        <taxon>Aspergillus</taxon>
        <taxon>Aspergillus subgen. Nidulantes</taxon>
    </lineage>
</organism>